<evidence type="ECO:0000256" key="4">
    <source>
        <dbReference type="ARBA" id="ARBA00022825"/>
    </source>
</evidence>
<keyword evidence="4" id="KW-0720">Serine protease</keyword>
<dbReference type="InterPro" id="IPR029062">
    <property type="entry name" value="Class_I_gatase-like"/>
</dbReference>
<dbReference type="SUPFAM" id="SSF52317">
    <property type="entry name" value="Class I glutamine amidotransferase-like"/>
    <property type="match status" value="1"/>
</dbReference>
<dbReference type="eggNOG" id="COG3340">
    <property type="taxonomic scope" value="Bacteria"/>
</dbReference>
<dbReference type="PANTHER" id="PTHR20842">
    <property type="entry name" value="PROTEASE S51 ALPHA-ASPARTYL DIPEPTIDASE"/>
    <property type="match status" value="1"/>
</dbReference>
<dbReference type="InterPro" id="IPR005320">
    <property type="entry name" value="Peptidase_S51"/>
</dbReference>
<keyword evidence="2" id="KW-0645">Protease</keyword>
<gene>
    <name evidence="5" type="ORF">CCYN2B_160047</name>
</gene>
<dbReference type="GO" id="GO:0006508">
    <property type="term" value="P:proteolysis"/>
    <property type="evidence" value="ECO:0007669"/>
    <property type="project" value="UniProtKB-KW"/>
</dbReference>
<protein>
    <submittedName>
        <fullName evidence="5">Putative enzyme</fullName>
        <ecNumber evidence="5">3.4.21.-</ecNumber>
    </submittedName>
</protein>
<dbReference type="FunFam" id="3.40.50.880:FF:000094">
    <property type="entry name" value="Uncharacterized peptidase Lmo0363"/>
    <property type="match status" value="1"/>
</dbReference>
<dbReference type="STRING" id="28189.CCYN74_30093"/>
<proteinExistence type="inferred from homology"/>
<dbReference type="EC" id="3.4.21.-" evidence="5"/>
<keyword evidence="6" id="KW-1185">Reference proteome</keyword>
<organism evidence="5 6">
    <name type="scientific">Capnocytophaga cynodegmi</name>
    <dbReference type="NCBI Taxonomy" id="28189"/>
    <lineage>
        <taxon>Bacteria</taxon>
        <taxon>Pseudomonadati</taxon>
        <taxon>Bacteroidota</taxon>
        <taxon>Flavobacteriia</taxon>
        <taxon>Flavobacteriales</taxon>
        <taxon>Flavobacteriaceae</taxon>
        <taxon>Capnocytophaga</taxon>
    </lineage>
</organism>
<evidence type="ECO:0000256" key="1">
    <source>
        <dbReference type="ARBA" id="ARBA00006534"/>
    </source>
</evidence>
<keyword evidence="3 5" id="KW-0378">Hydrolase</keyword>
<dbReference type="Proteomes" id="UP000038055">
    <property type="component" value="Unassembled WGS sequence"/>
</dbReference>
<dbReference type="EMBL" id="CDOD01000008">
    <property type="protein sequence ID" value="CEN33373.1"/>
    <property type="molecule type" value="Genomic_DNA"/>
</dbReference>
<reference evidence="6" key="1">
    <citation type="submission" date="2015-01" db="EMBL/GenBank/DDBJ databases">
        <authorList>
            <person name="MANFREDI Pablo"/>
        </authorList>
    </citation>
    <scope>NUCLEOTIDE SEQUENCE [LARGE SCALE GENOMIC DNA]</scope>
    <source>
        <strain evidence="6">Ccyn2B</strain>
    </source>
</reference>
<evidence type="ECO:0000256" key="3">
    <source>
        <dbReference type="ARBA" id="ARBA00022801"/>
    </source>
</evidence>
<sequence length="231" mass="25988">MYPFRHKKRTQDIHNIKVQYLKKLENMKNIFLCSSFKDVASVFEDFIGLGNEGKKITFIPTASLVEKVTFYVEAGQKVLEKMGFVVDKLEISTATTNEIKQKLQTNDLIYVTGGNTFFLLQELKKSGADKIIVEEILKGKTYIGESAGSMILSPNIEYVAKMDSIKEAPDLSSFSALNVIDSYPVPHHTNFPFVKAVEKIITTYGNTLDLYPITNSQAICVRGEQIEVKTK</sequence>
<dbReference type="GO" id="GO:0008236">
    <property type="term" value="F:serine-type peptidase activity"/>
    <property type="evidence" value="ECO:0007669"/>
    <property type="project" value="UniProtKB-KW"/>
</dbReference>
<dbReference type="AlphaFoldDB" id="A0A0B7H6V7"/>
<name>A0A0B7H6V7_9FLAO</name>
<evidence type="ECO:0000313" key="6">
    <source>
        <dbReference type="Proteomes" id="UP000038055"/>
    </source>
</evidence>
<evidence type="ECO:0000313" key="5">
    <source>
        <dbReference type="EMBL" id="CEN33373.1"/>
    </source>
</evidence>
<comment type="similarity">
    <text evidence="1">Belongs to the peptidase S51 family.</text>
</comment>
<evidence type="ECO:0000256" key="2">
    <source>
        <dbReference type="ARBA" id="ARBA00022670"/>
    </source>
</evidence>
<accession>A0A0B7H6V7</accession>
<dbReference type="Gene3D" id="3.40.50.880">
    <property type="match status" value="1"/>
</dbReference>
<dbReference type="Pfam" id="PF03575">
    <property type="entry name" value="Peptidase_S51"/>
    <property type="match status" value="1"/>
</dbReference>
<dbReference type="PANTHER" id="PTHR20842:SF0">
    <property type="entry name" value="ALPHA-ASPARTYL DIPEPTIDASE"/>
    <property type="match status" value="1"/>
</dbReference>